<dbReference type="InterPro" id="IPR037883">
    <property type="entry name" value="Knr4/Smi1-like_sf"/>
</dbReference>
<dbReference type="AlphaFoldDB" id="A0A1Y3U5T3"/>
<reference evidence="2" key="1">
    <citation type="submission" date="2017-04" db="EMBL/GenBank/DDBJ databases">
        <title>Function of individual gut microbiota members based on whole genome sequencing of pure cultures obtained from chicken caecum.</title>
        <authorList>
            <person name="Medvecky M."/>
            <person name="Cejkova D."/>
            <person name="Polansky O."/>
            <person name="Karasova D."/>
            <person name="Kubasova T."/>
            <person name="Cizek A."/>
            <person name="Rychlik I."/>
        </authorList>
    </citation>
    <scope>NUCLEOTIDE SEQUENCE [LARGE SCALE GENOMIC DNA]</scope>
    <source>
        <strain evidence="2">An70</strain>
    </source>
</reference>
<evidence type="ECO:0008006" key="3">
    <source>
        <dbReference type="Google" id="ProtNLM"/>
    </source>
</evidence>
<proteinExistence type="predicted"/>
<name>A0A1Y3U5T3_9ACTN</name>
<gene>
    <name evidence="1" type="ORF">B5G21_02195</name>
</gene>
<dbReference type="Pfam" id="PF14568">
    <property type="entry name" value="SUKH_6"/>
    <property type="match status" value="1"/>
</dbReference>
<protein>
    <recommendedName>
        <fullName evidence="3">SMI1/KNR4 family protein</fullName>
    </recommendedName>
</protein>
<dbReference type="SUPFAM" id="SSF160631">
    <property type="entry name" value="SMI1/KNR4-like"/>
    <property type="match status" value="1"/>
</dbReference>
<evidence type="ECO:0000313" key="2">
    <source>
        <dbReference type="Proteomes" id="UP000196560"/>
    </source>
</evidence>
<comment type="caution">
    <text evidence="1">The sequence shown here is derived from an EMBL/GenBank/DDBJ whole genome shotgun (WGS) entry which is preliminary data.</text>
</comment>
<organism evidence="1 2">
    <name type="scientific">Enorma massiliensis</name>
    <dbReference type="NCBI Taxonomy" id="1472761"/>
    <lineage>
        <taxon>Bacteria</taxon>
        <taxon>Bacillati</taxon>
        <taxon>Actinomycetota</taxon>
        <taxon>Coriobacteriia</taxon>
        <taxon>Coriobacteriales</taxon>
        <taxon>Coriobacteriaceae</taxon>
        <taxon>Enorma</taxon>
    </lineage>
</organism>
<dbReference type="Gene3D" id="3.40.1580.10">
    <property type="entry name" value="SMI1/KNR4-like"/>
    <property type="match status" value="1"/>
</dbReference>
<evidence type="ECO:0000313" key="1">
    <source>
        <dbReference type="EMBL" id="OUN44101.1"/>
    </source>
</evidence>
<sequence length="139" mass="15672">MGRRILEMAITWKYVKPLKHPNAIEVMCNNRGIHIPAKTINALKTHNGGRPADKSFDTVCETDYVFSSLYSFNQDDPNSIIKDLDLYIERGLFPIGIEAGGNAVCLELESNRLVLVNHENEKREPIILESNAELFSELA</sequence>
<accession>A0A1Y3U5T3</accession>
<dbReference type="EMBL" id="NFHO01000002">
    <property type="protein sequence ID" value="OUN44101.1"/>
    <property type="molecule type" value="Genomic_DNA"/>
</dbReference>
<dbReference type="Proteomes" id="UP000196560">
    <property type="component" value="Unassembled WGS sequence"/>
</dbReference>
<keyword evidence="2" id="KW-1185">Reference proteome</keyword>